<reference evidence="12 13" key="1">
    <citation type="submission" date="2024-09" db="EMBL/GenBank/DDBJ databases">
        <authorList>
            <person name="Sun Q."/>
            <person name="Mori K."/>
        </authorList>
    </citation>
    <scope>NUCLEOTIDE SEQUENCE [LARGE SCALE GENOMIC DNA]</scope>
    <source>
        <strain evidence="12 13">JCM 15389</strain>
    </source>
</reference>
<comment type="subcellular location">
    <subcellularLocation>
        <location evidence="1">Endoplasmic reticulum membrane</location>
        <topology evidence="1">Multi-pass membrane protein</topology>
    </subcellularLocation>
</comment>
<evidence type="ECO:0008006" key="14">
    <source>
        <dbReference type="Google" id="ProtNLM"/>
    </source>
</evidence>
<sequence length="436" mass="46738">MSPADPPVPAPALAVLAPPPDAPPTAGTAPSGVEVEDEGPEPAGPPPGDGWARRASAWPWFPPAVYLASRALLLGLAVLVTALRHEQLAQALSAFDGAWYLRTVAHWYPHRVLRTQSTLGFMPLYPVVIWLVAKLLLVSALVAALLVSSIGGLVATFLVWRLAGRWWGPEAAAKAVLVFCLFPGSIVFSMVYAEGVLVPLAVGCLLALATRRWVLAGLLASLAATVEPVGLVMIPVCLWAAWRELRGPGTEEPAPARRPASRRVLVAPLLSVLGIAGYASFLWAWTGTPLATYLAQADGWHQRGTPFQLIGHALVVFVRELERISRTHHVPHLASLNLNLVNGLVGAVFLVLALVALHRHRRTLTPGTGVWAGGIALLTFWSIRTPPNARMLIAAFPAVLIWARHLAGRRFGWFLAGETVLFVAMSAATFALLMRP</sequence>
<feature type="region of interest" description="Disordered" evidence="10">
    <location>
        <begin position="1"/>
        <end position="49"/>
    </location>
</feature>
<feature type="transmembrane region" description="Helical" evidence="11">
    <location>
        <begin position="263"/>
        <end position="285"/>
    </location>
</feature>
<dbReference type="EMBL" id="JBHLYQ010000195">
    <property type="protein sequence ID" value="MFC0082941.1"/>
    <property type="molecule type" value="Genomic_DNA"/>
</dbReference>
<feature type="compositionally biased region" description="Low complexity" evidence="10">
    <location>
        <begin position="24"/>
        <end position="33"/>
    </location>
</feature>
<feature type="transmembrane region" description="Helical" evidence="11">
    <location>
        <begin position="364"/>
        <end position="383"/>
    </location>
</feature>
<keyword evidence="5" id="KW-0808">Transferase</keyword>
<evidence type="ECO:0000256" key="1">
    <source>
        <dbReference type="ARBA" id="ARBA00004477"/>
    </source>
</evidence>
<evidence type="ECO:0000313" key="12">
    <source>
        <dbReference type="EMBL" id="MFC0082941.1"/>
    </source>
</evidence>
<feature type="transmembrane region" description="Helical" evidence="11">
    <location>
        <begin position="340"/>
        <end position="357"/>
    </location>
</feature>
<accession>A0ABV6C5H0</accession>
<protein>
    <recommendedName>
        <fullName evidence="14">Glycosyltransferase RgtA/B/C/D-like domain-containing protein</fullName>
    </recommendedName>
</protein>
<feature type="transmembrane region" description="Helical" evidence="11">
    <location>
        <begin position="175"/>
        <end position="193"/>
    </location>
</feature>
<feature type="compositionally biased region" description="Pro residues" evidence="10">
    <location>
        <begin position="1"/>
        <end position="10"/>
    </location>
</feature>
<evidence type="ECO:0000256" key="2">
    <source>
        <dbReference type="ARBA" id="ARBA00004687"/>
    </source>
</evidence>
<evidence type="ECO:0000256" key="6">
    <source>
        <dbReference type="ARBA" id="ARBA00022692"/>
    </source>
</evidence>
<feature type="transmembrane region" description="Helical" evidence="11">
    <location>
        <begin position="213"/>
        <end position="242"/>
    </location>
</feature>
<feature type="transmembrane region" description="Helical" evidence="11">
    <location>
        <begin position="414"/>
        <end position="434"/>
    </location>
</feature>
<gene>
    <name evidence="12" type="ORF">ACFFRE_12460</name>
</gene>
<evidence type="ECO:0000256" key="5">
    <source>
        <dbReference type="ARBA" id="ARBA00022679"/>
    </source>
</evidence>
<keyword evidence="9 11" id="KW-0472">Membrane</keyword>
<dbReference type="PANTHER" id="PTHR12468">
    <property type="entry name" value="GPI MANNOSYLTRANSFERASE 2"/>
    <property type="match status" value="1"/>
</dbReference>
<evidence type="ECO:0000256" key="4">
    <source>
        <dbReference type="ARBA" id="ARBA00022676"/>
    </source>
</evidence>
<feature type="transmembrane region" description="Helical" evidence="11">
    <location>
        <begin position="119"/>
        <end position="137"/>
    </location>
</feature>
<keyword evidence="7" id="KW-0256">Endoplasmic reticulum</keyword>
<evidence type="ECO:0000256" key="10">
    <source>
        <dbReference type="SAM" id="MobiDB-lite"/>
    </source>
</evidence>
<dbReference type="Proteomes" id="UP001589788">
    <property type="component" value="Unassembled WGS sequence"/>
</dbReference>
<keyword evidence="8 11" id="KW-1133">Transmembrane helix</keyword>
<evidence type="ECO:0000256" key="7">
    <source>
        <dbReference type="ARBA" id="ARBA00022824"/>
    </source>
</evidence>
<feature type="transmembrane region" description="Helical" evidence="11">
    <location>
        <begin position="143"/>
        <end position="163"/>
    </location>
</feature>
<organism evidence="12 13">
    <name type="scientific">Aciditerrimonas ferrireducens</name>
    <dbReference type="NCBI Taxonomy" id="667306"/>
    <lineage>
        <taxon>Bacteria</taxon>
        <taxon>Bacillati</taxon>
        <taxon>Actinomycetota</taxon>
        <taxon>Acidimicrobiia</taxon>
        <taxon>Acidimicrobiales</taxon>
        <taxon>Acidimicrobiaceae</taxon>
        <taxon>Aciditerrimonas</taxon>
    </lineage>
</organism>
<keyword evidence="6 11" id="KW-0812">Transmembrane</keyword>
<comment type="caution">
    <text evidence="12">The sequence shown here is derived from an EMBL/GenBank/DDBJ whole genome shotgun (WGS) entry which is preliminary data.</text>
</comment>
<evidence type="ECO:0000256" key="3">
    <source>
        <dbReference type="ARBA" id="ARBA00022502"/>
    </source>
</evidence>
<feature type="transmembrane region" description="Helical" evidence="11">
    <location>
        <begin position="64"/>
        <end position="83"/>
    </location>
</feature>
<evidence type="ECO:0000256" key="11">
    <source>
        <dbReference type="SAM" id="Phobius"/>
    </source>
</evidence>
<proteinExistence type="predicted"/>
<dbReference type="PANTHER" id="PTHR12468:SF2">
    <property type="entry name" value="GPI MANNOSYLTRANSFERASE 2"/>
    <property type="match status" value="1"/>
</dbReference>
<dbReference type="RefSeq" id="WP_377790657.1">
    <property type="nucleotide sequence ID" value="NZ_JBHLYQ010000195.1"/>
</dbReference>
<comment type="pathway">
    <text evidence="2">Glycolipid biosynthesis; glycosylphosphatidylinositol-anchor biosynthesis.</text>
</comment>
<dbReference type="InterPro" id="IPR007315">
    <property type="entry name" value="PIG-V/Gpi18"/>
</dbReference>
<evidence type="ECO:0000313" key="13">
    <source>
        <dbReference type="Proteomes" id="UP001589788"/>
    </source>
</evidence>
<keyword evidence="13" id="KW-1185">Reference proteome</keyword>
<evidence type="ECO:0000256" key="8">
    <source>
        <dbReference type="ARBA" id="ARBA00022989"/>
    </source>
</evidence>
<evidence type="ECO:0000256" key="9">
    <source>
        <dbReference type="ARBA" id="ARBA00023136"/>
    </source>
</evidence>
<name>A0ABV6C5H0_9ACTN</name>
<keyword evidence="4" id="KW-0328">Glycosyltransferase</keyword>
<keyword evidence="3" id="KW-0337">GPI-anchor biosynthesis</keyword>